<feature type="domain" description="Coenzyme PQQ synthesis protein F N-terminal lobe" evidence="14">
    <location>
        <begin position="237"/>
        <end position="381"/>
    </location>
</feature>
<dbReference type="NCBIfam" id="TIGR02110">
    <property type="entry name" value="PQQ_syn_pqqF"/>
    <property type="match status" value="1"/>
</dbReference>
<dbReference type="InterPro" id="IPR054734">
    <property type="entry name" value="PqqF-like_C_4"/>
</dbReference>
<dbReference type="InterPro" id="IPR054740">
    <property type="entry name" value="PqqF_N_2"/>
</dbReference>
<proteinExistence type="inferred from homology"/>
<organism evidence="17 18">
    <name type="scientific">Erwinia aphidicola</name>
    <dbReference type="NCBI Taxonomy" id="68334"/>
    <lineage>
        <taxon>Bacteria</taxon>
        <taxon>Pseudomonadati</taxon>
        <taxon>Pseudomonadota</taxon>
        <taxon>Gammaproteobacteria</taxon>
        <taxon>Enterobacterales</taxon>
        <taxon>Erwiniaceae</taxon>
        <taxon>Erwinia</taxon>
    </lineage>
</organism>
<evidence type="ECO:0000256" key="6">
    <source>
        <dbReference type="ARBA" id="ARBA00022723"/>
    </source>
</evidence>
<evidence type="ECO:0000256" key="8">
    <source>
        <dbReference type="ARBA" id="ARBA00022833"/>
    </source>
</evidence>
<evidence type="ECO:0000259" key="15">
    <source>
        <dbReference type="Pfam" id="PF22455"/>
    </source>
</evidence>
<evidence type="ECO:0000313" key="17">
    <source>
        <dbReference type="EMBL" id="MEI2680923.1"/>
    </source>
</evidence>
<comment type="function">
    <text evidence="11">Required for coenzyme pyrroloquinoline quinone (PQQ) biosynthesis. It is thought that this protein is a protease that cleaves peptides bond in a small peptide (gene pqqA), providing the glutamate and tyrosine residues which are necessary for the synthesis of PQQ.</text>
</comment>
<reference evidence="17 18" key="1">
    <citation type="submission" date="2024-02" db="EMBL/GenBank/DDBJ databases">
        <title>First report Erwinia aphidicola in onion in Chile.</title>
        <authorList>
            <person name="Valenzuela M."/>
            <person name="Pena M."/>
            <person name="Dutta B."/>
        </authorList>
    </citation>
    <scope>NUCLEOTIDE SEQUENCE [LARGE SCALE GENOMIC DNA]</scope>
    <source>
        <strain evidence="17 18">QCJ3A</strain>
    </source>
</reference>
<dbReference type="InterPro" id="IPR011844">
    <property type="entry name" value="PQQ_synth_PqqF"/>
</dbReference>
<evidence type="ECO:0000259" key="13">
    <source>
        <dbReference type="Pfam" id="PF00675"/>
    </source>
</evidence>
<keyword evidence="6" id="KW-0479">Metal-binding</keyword>
<sequence>MLRLSNGLRVERVSDPQATRAAALLQVDVGSHQEPDAWPGLAHLLEHLLFAGSRSFSGAQRLMSWLPAQGGRLNATTQGSSTAFFFECAPSQLAEALARLSDMLAAPLLAEEAIRQEISTLDAECQLLSSHQETLCEAALSSAFQPHPWQRFQAGNARHFGSDIAALLAALRQFHQRYYRAPHMTLWLHGPQSDDELGQLAQHYASTFVSEEAAPAPLPALRLAPQRDIALQLSGAPRLRLSYLLDGEYQRELTLLRQLLLDEAEGGLMAALRADDLADEARLLLAYRSASQTVVSIELTLVDRQQSAAVEGRVLHWLQQLTQLTAQQRQHAAQLADRHFSRLPPMDQLRERAFGFAPVQAADVDLNALLEGLHPARATRLRISDRPLPLRAAQGFPLRYQPGPFKPARRAGPDLRFYPQPGGTVTPTLPVHQALLHHQPGPEQPILLLSPLEALPASWGEILQASLRSLAASCVHQDAALSVSRHQGLWLIQLSASPLLMVSTLSDLIVRLRSLAPQAIAQGKRAHQRQQQARHAGIAVRALLEALPELLQAAGDTPAGNMLPHVAWQATLEGGDAALHQQLAQLLSAFPGAINPAVRALPEPIAPQPEYAIATASPDAALLLFCPLAENSAACLAAWQLLALIYQPAFFQRLRVEQNIGYVVSCRFQQVAGQPGILFALQSPTFSVAQLWQCIDEFLSQMTQQLAAMTAQQLADNQAVLTGSLDSSSQDALVLSLERWQQRQSVTTPLTQGAIAGLGLERLQHCHLQLCQQRERWWRVSNQRR</sequence>
<dbReference type="PROSITE" id="PS00143">
    <property type="entry name" value="INSULINASE"/>
    <property type="match status" value="1"/>
</dbReference>
<evidence type="ECO:0000256" key="12">
    <source>
        <dbReference type="ARBA" id="ARBA00030977"/>
    </source>
</evidence>
<dbReference type="Pfam" id="PF22456">
    <property type="entry name" value="PqqF-like_C_4"/>
    <property type="match status" value="1"/>
</dbReference>
<evidence type="ECO:0000256" key="3">
    <source>
        <dbReference type="ARBA" id="ARBA00007261"/>
    </source>
</evidence>
<dbReference type="RefSeq" id="WP_336202486.1">
    <property type="nucleotide sequence ID" value="NZ_JBANEI010000002.1"/>
</dbReference>
<name>A0ABU8DBN5_ERWAP</name>
<dbReference type="Proteomes" id="UP001306592">
    <property type="component" value="Unassembled WGS sequence"/>
</dbReference>
<comment type="similarity">
    <text evidence="3">Belongs to the peptidase M16 family.</text>
</comment>
<dbReference type="GO" id="GO:0016787">
    <property type="term" value="F:hydrolase activity"/>
    <property type="evidence" value="ECO:0007669"/>
    <property type="project" value="UniProtKB-KW"/>
</dbReference>
<dbReference type="InterPro" id="IPR001431">
    <property type="entry name" value="Pept_M16_Zn_BS"/>
</dbReference>
<keyword evidence="7 17" id="KW-0378">Hydrolase</keyword>
<dbReference type="InterPro" id="IPR011765">
    <property type="entry name" value="Pept_M16_N"/>
</dbReference>
<evidence type="ECO:0000259" key="16">
    <source>
        <dbReference type="Pfam" id="PF22456"/>
    </source>
</evidence>
<dbReference type="Pfam" id="PF22455">
    <property type="entry name" value="PqqF_C_3"/>
    <property type="match status" value="1"/>
</dbReference>
<keyword evidence="5" id="KW-0645">Protease</keyword>
<evidence type="ECO:0000259" key="14">
    <source>
        <dbReference type="Pfam" id="PF22454"/>
    </source>
</evidence>
<evidence type="ECO:0000256" key="7">
    <source>
        <dbReference type="ARBA" id="ARBA00022801"/>
    </source>
</evidence>
<keyword evidence="18" id="KW-1185">Reference proteome</keyword>
<evidence type="ECO:0000256" key="11">
    <source>
        <dbReference type="ARBA" id="ARBA00024932"/>
    </source>
</evidence>
<keyword evidence="9" id="KW-0884">PQQ biosynthesis</keyword>
<dbReference type="Pfam" id="PF22454">
    <property type="entry name" value="PQQ_syn_pqqF_N_2"/>
    <property type="match status" value="1"/>
</dbReference>
<evidence type="ECO:0000256" key="4">
    <source>
        <dbReference type="ARBA" id="ARBA00015088"/>
    </source>
</evidence>
<keyword evidence="8" id="KW-0862">Zinc</keyword>
<dbReference type="InterPro" id="IPR011249">
    <property type="entry name" value="Metalloenz_LuxS/M16"/>
</dbReference>
<dbReference type="Pfam" id="PF00675">
    <property type="entry name" value="Peptidase_M16"/>
    <property type="match status" value="1"/>
</dbReference>
<evidence type="ECO:0000256" key="9">
    <source>
        <dbReference type="ARBA" id="ARBA00022905"/>
    </source>
</evidence>
<keyword evidence="10" id="KW-0482">Metalloprotease</keyword>
<dbReference type="InterPro" id="IPR050626">
    <property type="entry name" value="Peptidase_M16"/>
</dbReference>
<evidence type="ECO:0000256" key="5">
    <source>
        <dbReference type="ARBA" id="ARBA00022670"/>
    </source>
</evidence>
<comment type="pathway">
    <text evidence="2">Cofactor biosynthesis; pyrroloquinoline quinone biosynthesis.</text>
</comment>
<gene>
    <name evidence="17" type="primary">pqqF</name>
    <name evidence="17" type="ORF">V8N49_04535</name>
</gene>
<feature type="domain" description="Coenzyme PQQ synthesis protein F C-terminal lobe" evidence="15">
    <location>
        <begin position="461"/>
        <end position="555"/>
    </location>
</feature>
<accession>A0ABU8DBN5</accession>
<protein>
    <recommendedName>
        <fullName evidence="4">Coenzyme PQQ synthesis protein F</fullName>
    </recommendedName>
    <alternativeName>
        <fullName evidence="12">Pyrroloquinoline quinone biosynthesis protein F</fullName>
    </alternativeName>
</protein>
<evidence type="ECO:0000256" key="1">
    <source>
        <dbReference type="ARBA" id="ARBA00001947"/>
    </source>
</evidence>
<dbReference type="Gene3D" id="3.30.830.10">
    <property type="entry name" value="Metalloenzyme, LuxS/M16 peptidase-like"/>
    <property type="match status" value="2"/>
</dbReference>
<dbReference type="PANTHER" id="PTHR43690">
    <property type="entry name" value="NARDILYSIN"/>
    <property type="match status" value="1"/>
</dbReference>
<dbReference type="PANTHER" id="PTHR43690:SF18">
    <property type="entry name" value="INSULIN-DEGRADING ENZYME-RELATED"/>
    <property type="match status" value="1"/>
</dbReference>
<dbReference type="EMBL" id="JBANEI010000002">
    <property type="protein sequence ID" value="MEI2680923.1"/>
    <property type="molecule type" value="Genomic_DNA"/>
</dbReference>
<comment type="cofactor">
    <cofactor evidence="1">
        <name>Zn(2+)</name>
        <dbReference type="ChEBI" id="CHEBI:29105"/>
    </cofactor>
</comment>
<evidence type="ECO:0000256" key="10">
    <source>
        <dbReference type="ARBA" id="ARBA00023049"/>
    </source>
</evidence>
<feature type="domain" description="Peptidase M16 N-terminal" evidence="13">
    <location>
        <begin position="10"/>
        <end position="144"/>
    </location>
</feature>
<evidence type="ECO:0000256" key="2">
    <source>
        <dbReference type="ARBA" id="ARBA00004886"/>
    </source>
</evidence>
<dbReference type="SUPFAM" id="SSF63411">
    <property type="entry name" value="LuxS/MPP-like metallohydrolase"/>
    <property type="match status" value="2"/>
</dbReference>
<comment type="caution">
    <text evidence="17">The sequence shown here is derived from an EMBL/GenBank/DDBJ whole genome shotgun (WGS) entry which is preliminary data.</text>
</comment>
<feature type="domain" description="Coenzyme PQQ synthesis protein F-like C-terminal lobe" evidence="16">
    <location>
        <begin position="641"/>
        <end position="731"/>
    </location>
</feature>
<dbReference type="InterPro" id="IPR054733">
    <property type="entry name" value="PqqF_C_3"/>
</dbReference>
<evidence type="ECO:0000313" key="18">
    <source>
        <dbReference type="Proteomes" id="UP001306592"/>
    </source>
</evidence>